<protein>
    <recommendedName>
        <fullName evidence="8">Rap1 GTPase-GDP dissociation stimulator 1-B</fullName>
    </recommendedName>
</protein>
<proteinExistence type="predicted"/>
<dbReference type="InterPro" id="IPR040144">
    <property type="entry name" value="RAP1GDS1"/>
</dbReference>
<evidence type="ECO:0000256" key="3">
    <source>
        <dbReference type="ARBA" id="ARBA00004514"/>
    </source>
</evidence>
<keyword evidence="4" id="KW-0963">Cytoplasm</keyword>
<dbReference type="AlphaFoldDB" id="A0A1B6GG94"/>
<dbReference type="GO" id="GO:0005829">
    <property type="term" value="C:cytosol"/>
    <property type="evidence" value="ECO:0007669"/>
    <property type="project" value="UniProtKB-SubCell"/>
</dbReference>
<dbReference type="InterPro" id="IPR011989">
    <property type="entry name" value="ARM-like"/>
</dbReference>
<dbReference type="GO" id="GO:0005783">
    <property type="term" value="C:endoplasmic reticulum"/>
    <property type="evidence" value="ECO:0007669"/>
    <property type="project" value="UniProtKB-SubCell"/>
</dbReference>
<evidence type="ECO:0000256" key="2">
    <source>
        <dbReference type="ARBA" id="ARBA00004240"/>
    </source>
</evidence>
<dbReference type="Gene3D" id="1.25.10.10">
    <property type="entry name" value="Leucine-rich Repeat Variant"/>
    <property type="match status" value="2"/>
</dbReference>
<dbReference type="GO" id="GO:0005739">
    <property type="term" value="C:mitochondrion"/>
    <property type="evidence" value="ECO:0007669"/>
    <property type="project" value="UniProtKB-SubCell"/>
</dbReference>
<dbReference type="EMBL" id="GECZ01008307">
    <property type="protein sequence ID" value="JAS61462.1"/>
    <property type="molecule type" value="Transcribed_RNA"/>
</dbReference>
<evidence type="ECO:0000256" key="6">
    <source>
        <dbReference type="ARBA" id="ARBA00023128"/>
    </source>
</evidence>
<dbReference type="SMART" id="SM00185">
    <property type="entry name" value="ARM"/>
    <property type="match status" value="6"/>
</dbReference>
<comment type="subcellular location">
    <subcellularLocation>
        <location evidence="3">Cytoplasm</location>
        <location evidence="3">Cytosol</location>
    </subcellularLocation>
    <subcellularLocation>
        <location evidence="2">Endoplasmic reticulum</location>
    </subcellularLocation>
    <subcellularLocation>
        <location evidence="1">Mitochondrion</location>
    </subcellularLocation>
</comment>
<evidence type="ECO:0008006" key="8">
    <source>
        <dbReference type="Google" id="ProtNLM"/>
    </source>
</evidence>
<evidence type="ECO:0000256" key="5">
    <source>
        <dbReference type="ARBA" id="ARBA00022824"/>
    </source>
</evidence>
<dbReference type="FunFam" id="1.25.10.10:FF:000369">
    <property type="entry name" value="Vimar"/>
    <property type="match status" value="1"/>
</dbReference>
<keyword evidence="6" id="KW-0496">Mitochondrion</keyword>
<dbReference type="PANTHER" id="PTHR10957">
    <property type="entry name" value="RAP1 GTPASE-GDP DISSOCIATION STIMULATOR 1"/>
    <property type="match status" value="1"/>
</dbReference>
<evidence type="ECO:0000256" key="1">
    <source>
        <dbReference type="ARBA" id="ARBA00004173"/>
    </source>
</evidence>
<evidence type="ECO:0000256" key="4">
    <source>
        <dbReference type="ARBA" id="ARBA00022490"/>
    </source>
</evidence>
<organism evidence="7">
    <name type="scientific">Cuerna arida</name>
    <dbReference type="NCBI Taxonomy" id="1464854"/>
    <lineage>
        <taxon>Eukaryota</taxon>
        <taxon>Metazoa</taxon>
        <taxon>Ecdysozoa</taxon>
        <taxon>Arthropoda</taxon>
        <taxon>Hexapoda</taxon>
        <taxon>Insecta</taxon>
        <taxon>Pterygota</taxon>
        <taxon>Neoptera</taxon>
        <taxon>Paraneoptera</taxon>
        <taxon>Hemiptera</taxon>
        <taxon>Auchenorrhyncha</taxon>
        <taxon>Membracoidea</taxon>
        <taxon>Cicadellidae</taxon>
        <taxon>Cicadellinae</taxon>
        <taxon>Proconiini</taxon>
        <taxon>Cuerna</taxon>
    </lineage>
</organism>
<dbReference type="InterPro" id="IPR016024">
    <property type="entry name" value="ARM-type_fold"/>
</dbReference>
<name>A0A1B6GG94_9HEMI</name>
<dbReference type="SUPFAM" id="SSF48371">
    <property type="entry name" value="ARM repeat"/>
    <property type="match status" value="2"/>
</dbReference>
<keyword evidence="5" id="KW-0256">Endoplasmic reticulum</keyword>
<dbReference type="GO" id="GO:0005085">
    <property type="term" value="F:guanyl-nucleotide exchange factor activity"/>
    <property type="evidence" value="ECO:0007669"/>
    <property type="project" value="InterPro"/>
</dbReference>
<evidence type="ECO:0000313" key="7">
    <source>
        <dbReference type="EMBL" id="JAS61462.1"/>
    </source>
</evidence>
<reference evidence="7" key="1">
    <citation type="submission" date="2015-11" db="EMBL/GenBank/DDBJ databases">
        <title>De novo transcriptome assembly of four potential Pierce s Disease insect vectors from Arizona vineyards.</title>
        <authorList>
            <person name="Tassone E.E."/>
        </authorList>
    </citation>
    <scope>NUCLEOTIDE SEQUENCE</scope>
</reference>
<accession>A0A1B6GG94</accession>
<gene>
    <name evidence="7" type="ORF">g.13696</name>
</gene>
<sequence>MENLIKLVEDLKIAVDEKKGDNVPNLLDSVLTQIESNDIGGKDLPELVGQLANLLEWDNVGVLVKTAAVVAALAKTESGRTACCCSRVTSPLLRLMMSHSDIQLLVQVCRALGNICYENTDGNKLVVEGDGLAAVLRVLQRAVSLSEAPHSTQLRSCAAGCLLNLLMGQDYLYPKALELDIMELLYSVLELGVTKEGEEAAVHTLVILGLLTDAAPGTLTLSEKLCNVTVKTLGASTSGELSELCVELLHTQAENESVRLHLAKAGLCELLVELLEKHRPLVEDDETRNLLKMACDLIIIILNGDESMNLLYGDGKGKVFQGMVSWLTSTDDDLQITGVLAMGNFARTDRHCLQMVERGVSKKLLSLLAKNNTCAADIRLQHALLSALRNLVIPTQNKGIMLAEGLLDAVLPMVSVPTFPVVFKLLGTIRMVIDGQEGAAVSVGRNADLISRLVEWCTTEDHPGVQGEANRLLAWLIKNSRDREVMGVMVQCKAVPRLVAMVTAEHAVMQTEALLALSLLTAMRMSDAEPALVAADVGSQIVTLVSSNSIEREVFQNVLALVGTMSTSGEMRSHLHDTGVAKALTAVVISNDSYADVRDQVARLSSMIDSG</sequence>
<dbReference type="InterPro" id="IPR000225">
    <property type="entry name" value="Armadillo"/>
</dbReference>